<dbReference type="HOGENOM" id="CLU_020728_3_0_6"/>
<evidence type="ECO:0000259" key="10">
    <source>
        <dbReference type="Pfam" id="PF04262"/>
    </source>
</evidence>
<evidence type="ECO:0000256" key="4">
    <source>
        <dbReference type="ARBA" id="ARBA00022684"/>
    </source>
</evidence>
<comment type="similarity">
    <text evidence="2 8">Belongs to the glutamate--cysteine ligase type 1 family. Type 1 subfamily.</text>
</comment>
<dbReference type="GO" id="GO:0006750">
    <property type="term" value="P:glutathione biosynthetic process"/>
    <property type="evidence" value="ECO:0007669"/>
    <property type="project" value="UniProtKB-UniRule"/>
</dbReference>
<dbReference type="HAMAP" id="MF_00578">
    <property type="entry name" value="Glu_cys_ligase"/>
    <property type="match status" value="1"/>
</dbReference>
<evidence type="ECO:0000256" key="3">
    <source>
        <dbReference type="ARBA" id="ARBA00022598"/>
    </source>
</evidence>
<dbReference type="EMBL" id="AAPH01000001">
    <property type="protein sequence ID" value="EAS45823.1"/>
    <property type="molecule type" value="Genomic_DNA"/>
</dbReference>
<dbReference type="RefSeq" id="WP_006229129.1">
    <property type="nucleotide sequence ID" value="NZ_CH724134.1"/>
</dbReference>
<keyword evidence="3 8" id="KW-0436">Ligase</keyword>
<dbReference type="NCBIfam" id="TIGR01434">
    <property type="entry name" value="glu_cys_ligase"/>
    <property type="match status" value="1"/>
</dbReference>
<sequence length="556" mass="62534">MRNEAIPSEVKTPVIEMLAFLASDQAKGTLRDVRRGIEREMVRITPNGALSQRPHPLSLGSALTHPYVTTDFSEVQLELVTPAVNERSNTFETLASLHHFVAAKLNEGELMWAASMPPALPDEHDIPIARYGTSNAGMLKARYREGLANRYGKRMQLISGIHYNFSLPDSFWKALHVHTESKLPLETFVSDRYFHLIRNVLRHGWIIPYLFGASPAVDKSYLQGKPRALEQWDETTDYFPWATSLRLSNLGYGSSEQSHFPMSFNNKEEYLTGLCNALTKPSKRYTHLARDQQLNGAVLQLENELYGSVRPKIVNAEMRPLVAMCHYGVQYIELRSLDNNPLLPLGIDELQSQFLDLFLIYSALAPSPKMSEQESTLIMKRQELVATQGRKPGLMLPTMDGDISLVDLAAPLMNTLAEMAKGMSSPQQRDDYESAVMREKAKFEDSALTPSAQVLTRMKQENQSHTTFIHACSQQHMQGYLDKTISLDEMTKLESLAKASLFKQKQLEAVQEVSFGEYVAQKSLIDCDDPSQATSLQPIRCHSPQSQANQAQETIV</sequence>
<name>Q1Z9L9_9GAMM</name>
<evidence type="ECO:0000256" key="1">
    <source>
        <dbReference type="ARBA" id="ARBA00005006"/>
    </source>
</evidence>
<dbReference type="GO" id="GO:0004357">
    <property type="term" value="F:glutamate-cysteine ligase activity"/>
    <property type="evidence" value="ECO:0007669"/>
    <property type="project" value="UniProtKB-UniRule"/>
</dbReference>
<organism evidence="11 12">
    <name type="scientific">Photobacterium profundum 3TCK</name>
    <dbReference type="NCBI Taxonomy" id="314280"/>
    <lineage>
        <taxon>Bacteria</taxon>
        <taxon>Pseudomonadati</taxon>
        <taxon>Pseudomonadota</taxon>
        <taxon>Gammaproteobacteria</taxon>
        <taxon>Vibrionales</taxon>
        <taxon>Vibrionaceae</taxon>
        <taxon>Photobacterium</taxon>
    </lineage>
</organism>
<accession>Q1Z9L9</accession>
<dbReference type="InterPro" id="IPR007370">
    <property type="entry name" value="Glu_cys_ligase"/>
</dbReference>
<dbReference type="AlphaFoldDB" id="Q1Z9L9"/>
<dbReference type="GO" id="GO:0005829">
    <property type="term" value="C:cytosol"/>
    <property type="evidence" value="ECO:0007669"/>
    <property type="project" value="TreeGrafter"/>
</dbReference>
<gene>
    <name evidence="8" type="primary">gshA</name>
    <name evidence="11" type="ORF">P3TCK_05581</name>
</gene>
<keyword evidence="5 8" id="KW-0547">Nucleotide-binding</keyword>
<reference evidence="11 12" key="1">
    <citation type="submission" date="2006-03" db="EMBL/GenBank/DDBJ databases">
        <authorList>
            <person name="Bartlett D.H."/>
            <person name="Valle G."/>
            <person name="Lauro F.M."/>
            <person name="Vezzi A."/>
            <person name="Simonato F."/>
            <person name="Eloe E."/>
            <person name="Vitulo N."/>
            <person name="Stratton T.K."/>
            <person name="D'angelo M."/>
            <person name="Ferriera S."/>
            <person name="Johnson J."/>
            <person name="Kravitz S."/>
            <person name="Beeson K."/>
            <person name="Sutton G."/>
            <person name="Rogers Y."/>
            <person name="Friedman R."/>
            <person name="Frazier M."/>
            <person name="Venter J.C."/>
        </authorList>
    </citation>
    <scope>NUCLEOTIDE SEQUENCE [LARGE SCALE GENOMIC DNA]</scope>
    <source>
        <strain evidence="11 12">3TCK</strain>
    </source>
</reference>
<dbReference type="PANTHER" id="PTHR38761:SF1">
    <property type="entry name" value="GLUTAMATE--CYSTEINE LIGASE"/>
    <property type="match status" value="1"/>
</dbReference>
<keyword evidence="4 8" id="KW-0317">Glutathione biosynthesis</keyword>
<dbReference type="InterPro" id="IPR006334">
    <property type="entry name" value="Glut_cys_ligase"/>
</dbReference>
<dbReference type="Gene3D" id="3.30.590.20">
    <property type="match status" value="1"/>
</dbReference>
<evidence type="ECO:0000256" key="2">
    <source>
        <dbReference type="ARBA" id="ARBA00008772"/>
    </source>
</evidence>
<dbReference type="InterPro" id="IPR014746">
    <property type="entry name" value="Gln_synth/guanido_kin_cat_dom"/>
</dbReference>
<evidence type="ECO:0000256" key="6">
    <source>
        <dbReference type="ARBA" id="ARBA00022840"/>
    </source>
</evidence>
<dbReference type="PANTHER" id="PTHR38761">
    <property type="entry name" value="GLUTAMATE--CYSTEINE LIGASE"/>
    <property type="match status" value="1"/>
</dbReference>
<evidence type="ECO:0000313" key="12">
    <source>
        <dbReference type="Proteomes" id="UP000003789"/>
    </source>
</evidence>
<comment type="catalytic activity">
    <reaction evidence="7 8 9">
        <text>L-cysteine + L-glutamate + ATP = gamma-L-glutamyl-L-cysteine + ADP + phosphate + H(+)</text>
        <dbReference type="Rhea" id="RHEA:13285"/>
        <dbReference type="ChEBI" id="CHEBI:15378"/>
        <dbReference type="ChEBI" id="CHEBI:29985"/>
        <dbReference type="ChEBI" id="CHEBI:30616"/>
        <dbReference type="ChEBI" id="CHEBI:35235"/>
        <dbReference type="ChEBI" id="CHEBI:43474"/>
        <dbReference type="ChEBI" id="CHEBI:58173"/>
        <dbReference type="ChEBI" id="CHEBI:456216"/>
        <dbReference type="EC" id="6.3.2.2"/>
    </reaction>
</comment>
<dbReference type="GO" id="GO:0005524">
    <property type="term" value="F:ATP binding"/>
    <property type="evidence" value="ECO:0007669"/>
    <property type="project" value="UniProtKB-KW"/>
</dbReference>
<evidence type="ECO:0000256" key="9">
    <source>
        <dbReference type="RuleBase" id="RU004391"/>
    </source>
</evidence>
<evidence type="ECO:0000256" key="7">
    <source>
        <dbReference type="ARBA" id="ARBA00048819"/>
    </source>
</evidence>
<dbReference type="Proteomes" id="UP000003789">
    <property type="component" value="Unassembled WGS sequence"/>
</dbReference>
<evidence type="ECO:0000313" key="11">
    <source>
        <dbReference type="EMBL" id="EAS45823.1"/>
    </source>
</evidence>
<keyword evidence="6 8" id="KW-0067">ATP-binding</keyword>
<comment type="pathway">
    <text evidence="1 8 9">Sulfur metabolism; glutathione biosynthesis; glutathione from L-cysteine and L-glutamate: step 1/2.</text>
</comment>
<protein>
    <recommendedName>
        <fullName evidence="8">Glutamate--cysteine ligase</fullName>
        <ecNumber evidence="8">6.3.2.2</ecNumber>
    </recommendedName>
    <alternativeName>
        <fullName evidence="8">Gamma-ECS</fullName>
        <shortName evidence="8">GCS</shortName>
    </alternativeName>
    <alternativeName>
        <fullName evidence="8">Gamma-glutamylcysteine synthetase</fullName>
    </alternativeName>
</protein>
<evidence type="ECO:0000256" key="8">
    <source>
        <dbReference type="HAMAP-Rule" id="MF_00578"/>
    </source>
</evidence>
<dbReference type="OrthoDB" id="9803907at2"/>
<dbReference type="UniPathway" id="UPA00142">
    <property type="reaction ID" value="UER00209"/>
</dbReference>
<dbReference type="Pfam" id="PF04262">
    <property type="entry name" value="Glu_cys_ligase"/>
    <property type="match status" value="1"/>
</dbReference>
<dbReference type="EC" id="6.3.2.2" evidence="8"/>
<feature type="domain" description="Glutamate--cysteine ligase" evidence="10">
    <location>
        <begin position="19"/>
        <end position="384"/>
    </location>
</feature>
<comment type="caution">
    <text evidence="11">The sequence shown here is derived from an EMBL/GenBank/DDBJ whole genome shotgun (WGS) entry which is preliminary data.</text>
</comment>
<proteinExistence type="inferred from homology"/>
<evidence type="ECO:0000256" key="5">
    <source>
        <dbReference type="ARBA" id="ARBA00022741"/>
    </source>
</evidence>
<dbReference type="GO" id="GO:0046872">
    <property type="term" value="F:metal ion binding"/>
    <property type="evidence" value="ECO:0007669"/>
    <property type="project" value="TreeGrafter"/>
</dbReference>
<dbReference type="SUPFAM" id="SSF55931">
    <property type="entry name" value="Glutamine synthetase/guanido kinase"/>
    <property type="match status" value="1"/>
</dbReference>